<organism evidence="1 2">
    <name type="scientific">Methanosarcina thermophila (strain ATCC 43570 / DSM 1825 / OCM 12 / VKM B-1830 / TM-1)</name>
    <dbReference type="NCBI Taxonomy" id="523844"/>
    <lineage>
        <taxon>Archaea</taxon>
        <taxon>Methanobacteriati</taxon>
        <taxon>Methanobacteriota</taxon>
        <taxon>Stenosarchaea group</taxon>
        <taxon>Methanomicrobia</taxon>
        <taxon>Methanosarcinales</taxon>
        <taxon>Methanosarcinaceae</taxon>
        <taxon>Methanosarcina</taxon>
    </lineage>
</organism>
<dbReference type="HOGENOM" id="CLU_2820983_0_0_2"/>
<gene>
    <name evidence="1" type="ORF">MSTHT_1373</name>
</gene>
<dbReference type="PATRIC" id="fig|523844.20.peg.1727"/>
<dbReference type="KEGG" id="mthr:MSTHT_1373"/>
<proteinExistence type="predicted"/>
<dbReference type="EMBL" id="CP009501">
    <property type="protein sequence ID" value="AKB13131.1"/>
    <property type="molecule type" value="Genomic_DNA"/>
</dbReference>
<accession>A0A0E3KPP5</accession>
<protein>
    <submittedName>
        <fullName evidence="1">Uncharacterized protein</fullName>
    </submittedName>
</protein>
<sequence length="66" mass="7425">MEYRERFHKINTPKSVILPFQASQIPNKNLKAYMNFLPVAILTPVNFSGVSVSLARANSVIAFSEK</sequence>
<evidence type="ECO:0000313" key="1">
    <source>
        <dbReference type="EMBL" id="AKB13131.1"/>
    </source>
</evidence>
<dbReference type="AlphaFoldDB" id="A0A0E3KPP5"/>
<evidence type="ECO:0000313" key="2">
    <source>
        <dbReference type="Proteomes" id="UP000066529"/>
    </source>
</evidence>
<reference evidence="1 2" key="1">
    <citation type="submission" date="2014-07" db="EMBL/GenBank/DDBJ databases">
        <title>Methanogenic archaea and the global carbon cycle.</title>
        <authorList>
            <person name="Henriksen J.R."/>
            <person name="Luke J."/>
            <person name="Reinhart S."/>
            <person name="Benedict M.N."/>
            <person name="Youngblut N.D."/>
            <person name="Metcalf M.E."/>
            <person name="Whitaker R.J."/>
            <person name="Metcalf W.W."/>
        </authorList>
    </citation>
    <scope>NUCLEOTIDE SEQUENCE [LARGE SCALE GENOMIC DNA]</scope>
    <source>
        <strain evidence="2">ATCC 43570 / DSM 1825 / OCM 12 / VKM B-1830 / TM-1</strain>
    </source>
</reference>
<name>A0A0E3KPP5_METTT</name>
<dbReference type="Proteomes" id="UP000066529">
    <property type="component" value="Chromosome"/>
</dbReference>